<accession>A0A182IEW2</accession>
<proteinExistence type="predicted"/>
<name>A0A182IEW2_ANOAR</name>
<evidence type="ECO:0000313" key="1">
    <source>
        <dbReference type="EnsemblMetazoa" id="AARA014037-PA"/>
    </source>
</evidence>
<dbReference type="EMBL" id="APCN01004206">
    <property type="status" value="NOT_ANNOTATED_CDS"/>
    <property type="molecule type" value="Genomic_DNA"/>
</dbReference>
<dbReference type="VEuPathDB" id="VectorBase:AARA014037"/>
<evidence type="ECO:0000313" key="2">
    <source>
        <dbReference type="Proteomes" id="UP000075840"/>
    </source>
</evidence>
<sequence>MAMMKQLLFVALVVLIVAVSFSMVEAAQPYTTYPPRILRRIREAAEAMDYPKHN</sequence>
<reference evidence="1" key="1">
    <citation type="submission" date="2022-08" db="UniProtKB">
        <authorList>
            <consortium name="EnsemblMetazoa"/>
        </authorList>
    </citation>
    <scope>IDENTIFICATION</scope>
    <source>
        <strain evidence="1">Dongola</strain>
    </source>
</reference>
<protein>
    <submittedName>
        <fullName evidence="1">Uncharacterized protein</fullName>
    </submittedName>
</protein>
<dbReference type="EnsemblMetazoa" id="AARA014037-RA">
    <property type="protein sequence ID" value="AARA014037-PA"/>
    <property type="gene ID" value="AARA014037"/>
</dbReference>
<keyword evidence="2" id="KW-1185">Reference proteome</keyword>
<dbReference type="Proteomes" id="UP000075840">
    <property type="component" value="Unassembled WGS sequence"/>
</dbReference>
<organism evidence="1 2">
    <name type="scientific">Anopheles arabiensis</name>
    <name type="common">Mosquito</name>
    <dbReference type="NCBI Taxonomy" id="7173"/>
    <lineage>
        <taxon>Eukaryota</taxon>
        <taxon>Metazoa</taxon>
        <taxon>Ecdysozoa</taxon>
        <taxon>Arthropoda</taxon>
        <taxon>Hexapoda</taxon>
        <taxon>Insecta</taxon>
        <taxon>Pterygota</taxon>
        <taxon>Neoptera</taxon>
        <taxon>Endopterygota</taxon>
        <taxon>Diptera</taxon>
        <taxon>Nematocera</taxon>
        <taxon>Culicoidea</taxon>
        <taxon>Culicidae</taxon>
        <taxon>Anophelinae</taxon>
        <taxon>Anopheles</taxon>
    </lineage>
</organism>
<dbReference type="AlphaFoldDB" id="A0A182IEW2"/>